<dbReference type="Proteomes" id="UP000276829">
    <property type="component" value="Unassembled WGS sequence"/>
</dbReference>
<organism evidence="3 4">
    <name type="scientific">Pseudomonas savastanoi pv. glycinea</name>
    <name type="common">Pseudomonas syringae pv. glycinea</name>
    <dbReference type="NCBI Taxonomy" id="318"/>
    <lineage>
        <taxon>Bacteria</taxon>
        <taxon>Pseudomonadati</taxon>
        <taxon>Pseudomonadota</taxon>
        <taxon>Gammaproteobacteria</taxon>
        <taxon>Pseudomonadales</taxon>
        <taxon>Pseudomonadaceae</taxon>
        <taxon>Pseudomonas</taxon>
    </lineage>
</organism>
<evidence type="ECO:0000313" key="3">
    <source>
        <dbReference type="EMBL" id="RMM74709.1"/>
    </source>
</evidence>
<dbReference type="Gene3D" id="3.40.50.720">
    <property type="entry name" value="NAD(P)-binding Rossmann-like Domain"/>
    <property type="match status" value="1"/>
</dbReference>
<dbReference type="InterPro" id="IPR013445">
    <property type="entry name" value="CDP_4_6_deHydtase"/>
</dbReference>
<evidence type="ECO:0000313" key="5">
    <source>
        <dbReference type="Proteomes" id="UP000279057"/>
    </source>
</evidence>
<dbReference type="Proteomes" id="UP000279057">
    <property type="component" value="Unassembled WGS sequence"/>
</dbReference>
<gene>
    <name evidence="3" type="ORF">ALQ73_00602</name>
    <name evidence="2" type="ORF">ALQ74_02049</name>
</gene>
<dbReference type="SUPFAM" id="SSF51735">
    <property type="entry name" value="NAD(P)-binding Rossmann-fold domains"/>
    <property type="match status" value="1"/>
</dbReference>
<proteinExistence type="predicted"/>
<dbReference type="Gene3D" id="3.90.25.10">
    <property type="entry name" value="UDP-galactose 4-epimerase, domain 1"/>
    <property type="match status" value="1"/>
</dbReference>
<feature type="domain" description="NAD(P)-binding" evidence="1">
    <location>
        <begin position="33"/>
        <end position="345"/>
    </location>
</feature>
<sequence length="376" mass="41757">MLIRGELFSQHRWRRKMTSRLKFEDSLAGKKVLVTGHTGFTGGWACLWLNSIGAQVAGYSLAPETKPSLFEEIGLEDDVTSVLGDICDFDKLLQAVEAFQPDLILHLAAQPLVRRSYREPVQTFMVNAQGTAHVLEAARLVKSVRGVLCVTTDKVYKNNEWAWPYRENDPLGGKDPYSASKAAAEMIIQSYGASYPFSQGLGPAIATARGGNIIGGGDWSEDRLIPDFVRAVNEGQVMTLRYPDATRPWQHVLALVHGYLVILAGLLSENPGRVAKAWNLGPQELKQYSVRDVLELMSADWQRPNLEFMDNPLPEAGALALDSSIARNQLNWIPVWNTEEVVEKTASWYRDFYALPGSARAITLAQIDGWRAGIQE</sequence>
<dbReference type="InterPro" id="IPR036291">
    <property type="entry name" value="NAD(P)-bd_dom_sf"/>
</dbReference>
<reference evidence="4 5" key="1">
    <citation type="submission" date="2018-08" db="EMBL/GenBank/DDBJ databases">
        <title>Recombination of ecologically and evolutionarily significant loci maintains genetic cohesion in the Pseudomonas syringae species complex.</title>
        <authorList>
            <person name="Dillon M."/>
            <person name="Thakur S."/>
            <person name="Almeida R.N.D."/>
            <person name="Weir B.S."/>
            <person name="Guttman D.S."/>
        </authorList>
    </citation>
    <scope>NUCLEOTIDE SEQUENCE [LARGE SCALE GENOMIC DNA]</scope>
    <source>
        <strain evidence="3 4">ICMP 4324</strain>
        <strain evidence="2 5">ICMP 4332</strain>
    </source>
</reference>
<comment type="caution">
    <text evidence="3">The sequence shown here is derived from an EMBL/GenBank/DDBJ whole genome shotgun (WGS) entry which is preliminary data.</text>
</comment>
<dbReference type="PANTHER" id="PTHR43000">
    <property type="entry name" value="DTDP-D-GLUCOSE 4,6-DEHYDRATASE-RELATED"/>
    <property type="match status" value="1"/>
</dbReference>
<evidence type="ECO:0000313" key="4">
    <source>
        <dbReference type="Proteomes" id="UP000276829"/>
    </source>
</evidence>
<dbReference type="EMBL" id="RBOM01000350">
    <property type="protein sequence ID" value="RMM57239.1"/>
    <property type="molecule type" value="Genomic_DNA"/>
</dbReference>
<name>A0A3M3GLZ0_PSESG</name>
<evidence type="ECO:0000259" key="1">
    <source>
        <dbReference type="Pfam" id="PF16363"/>
    </source>
</evidence>
<dbReference type="EMBL" id="RBON01000030">
    <property type="protein sequence ID" value="RMM74709.1"/>
    <property type="molecule type" value="Genomic_DNA"/>
</dbReference>
<dbReference type="Pfam" id="PF16363">
    <property type="entry name" value="GDP_Man_Dehyd"/>
    <property type="match status" value="1"/>
</dbReference>
<dbReference type="InterPro" id="IPR016040">
    <property type="entry name" value="NAD(P)-bd_dom"/>
</dbReference>
<dbReference type="AlphaFoldDB" id="A0A3M3GLZ0"/>
<accession>A0A3M3GLZ0</accession>
<dbReference type="NCBIfam" id="TIGR02622">
    <property type="entry name" value="CDP_4_6_dhtase"/>
    <property type="match status" value="1"/>
</dbReference>
<protein>
    <submittedName>
        <fullName evidence="3">CDP-glucose-4,6-dehydratase</fullName>
    </submittedName>
</protein>
<evidence type="ECO:0000313" key="2">
    <source>
        <dbReference type="EMBL" id="RMM57239.1"/>
    </source>
</evidence>